<protein>
    <submittedName>
        <fullName evidence="21">Kinesin protein KIF21A</fullName>
    </submittedName>
</protein>
<evidence type="ECO:0000256" key="1">
    <source>
        <dbReference type="ARBA" id="ARBA00004245"/>
    </source>
</evidence>
<accession>A0A212EWS3</accession>
<evidence type="ECO:0000256" key="7">
    <source>
        <dbReference type="ARBA" id="ARBA00022574"/>
    </source>
</evidence>
<evidence type="ECO:0000256" key="8">
    <source>
        <dbReference type="ARBA" id="ARBA00022701"/>
    </source>
</evidence>
<gene>
    <name evidence="21" type="ORF">KGM_215693</name>
</gene>
<dbReference type="GO" id="GO:0005524">
    <property type="term" value="F:ATP binding"/>
    <property type="evidence" value="ECO:0007669"/>
    <property type="project" value="UniProtKB-KW"/>
</dbReference>
<dbReference type="InterPro" id="IPR001752">
    <property type="entry name" value="Kinesin_motor_dom"/>
</dbReference>
<feature type="coiled-coil region" evidence="18">
    <location>
        <begin position="727"/>
        <end position="757"/>
    </location>
</feature>
<dbReference type="InParanoid" id="A0A212EWS3"/>
<feature type="region of interest" description="Disordered" evidence="19">
    <location>
        <begin position="1117"/>
        <end position="1225"/>
    </location>
</feature>
<dbReference type="InterPro" id="IPR056533">
    <property type="entry name" value="KIF21A/B_hel_1"/>
</dbReference>
<feature type="repeat" description="WD" evidence="16">
    <location>
        <begin position="1362"/>
        <end position="1393"/>
    </location>
</feature>
<dbReference type="STRING" id="278856.A0A212EWS3"/>
<dbReference type="GO" id="GO:0030425">
    <property type="term" value="C:dendrite"/>
    <property type="evidence" value="ECO:0007669"/>
    <property type="project" value="UniProtKB-SubCell"/>
</dbReference>
<proteinExistence type="inferred from homology"/>
<feature type="coiled-coil region" evidence="18">
    <location>
        <begin position="959"/>
        <end position="1009"/>
    </location>
</feature>
<evidence type="ECO:0000256" key="6">
    <source>
        <dbReference type="ARBA" id="ARBA00022553"/>
    </source>
</evidence>
<feature type="region of interest" description="Disordered" evidence="19">
    <location>
        <begin position="679"/>
        <end position="721"/>
    </location>
</feature>
<keyword evidence="10" id="KW-0547">Nucleotide-binding</keyword>
<dbReference type="GO" id="GO:0051231">
    <property type="term" value="P:spindle elongation"/>
    <property type="evidence" value="ECO:0007669"/>
    <property type="project" value="TreeGrafter"/>
</dbReference>
<comment type="subcellular location">
    <subcellularLocation>
        <location evidence="3">Cell projection</location>
        <location evidence="3">Axon</location>
    </subcellularLocation>
    <subcellularLocation>
        <location evidence="2">Cell projection</location>
        <location evidence="2">Dendrite</location>
    </subcellularLocation>
    <subcellularLocation>
        <location evidence="4">Cell projection</location>
        <location evidence="4">Growth cone</location>
    </subcellularLocation>
    <subcellularLocation>
        <location evidence="1">Cytoplasm</location>
        <location evidence="1">Cytoskeleton</location>
    </subcellularLocation>
</comment>
<dbReference type="InterPro" id="IPR027640">
    <property type="entry name" value="Kinesin-like_fam"/>
</dbReference>
<feature type="domain" description="Kinesin motor" evidence="20">
    <location>
        <begin position="7"/>
        <end position="499"/>
    </location>
</feature>
<evidence type="ECO:0000313" key="22">
    <source>
        <dbReference type="Proteomes" id="UP000007151"/>
    </source>
</evidence>
<keyword evidence="11" id="KW-0067">ATP-binding</keyword>
<dbReference type="PROSITE" id="PS50082">
    <property type="entry name" value="WD_REPEATS_2"/>
    <property type="match status" value="1"/>
</dbReference>
<dbReference type="PROSITE" id="PS50067">
    <property type="entry name" value="KINESIN_MOTOR_2"/>
    <property type="match status" value="1"/>
</dbReference>
<evidence type="ECO:0000259" key="20">
    <source>
        <dbReference type="PROSITE" id="PS50067"/>
    </source>
</evidence>
<evidence type="ECO:0000256" key="15">
    <source>
        <dbReference type="ARBA" id="ARBA00023273"/>
    </source>
</evidence>
<dbReference type="GO" id="GO:0005875">
    <property type="term" value="C:microtubule associated complex"/>
    <property type="evidence" value="ECO:0007669"/>
    <property type="project" value="TreeGrafter"/>
</dbReference>
<dbReference type="Proteomes" id="UP000007151">
    <property type="component" value="Unassembled WGS sequence"/>
</dbReference>
<evidence type="ECO:0000256" key="2">
    <source>
        <dbReference type="ARBA" id="ARBA00004279"/>
    </source>
</evidence>
<dbReference type="GO" id="GO:0008017">
    <property type="term" value="F:microtubule binding"/>
    <property type="evidence" value="ECO:0007669"/>
    <property type="project" value="InterPro"/>
</dbReference>
<dbReference type="Pfam" id="PF23204">
    <property type="entry name" value="KIF21A_2nd"/>
    <property type="match status" value="1"/>
</dbReference>
<dbReference type="GO" id="GO:0005874">
    <property type="term" value="C:microtubule"/>
    <property type="evidence" value="ECO:0007669"/>
    <property type="project" value="UniProtKB-KW"/>
</dbReference>
<dbReference type="InterPro" id="IPR019821">
    <property type="entry name" value="Kinesin_motor_CS"/>
</dbReference>
<name>A0A212EWS3_DANPL</name>
<feature type="coiled-coil region" evidence="18">
    <location>
        <begin position="611"/>
        <end position="638"/>
    </location>
</feature>
<evidence type="ECO:0000256" key="17">
    <source>
        <dbReference type="PROSITE-ProRule" id="PRU00283"/>
    </source>
</evidence>
<feature type="region of interest" description="Disordered" evidence="19">
    <location>
        <begin position="1244"/>
        <end position="1318"/>
    </location>
</feature>
<dbReference type="FunCoup" id="A0A212EWS3">
    <property type="interactions" value="79"/>
</dbReference>
<evidence type="ECO:0000313" key="21">
    <source>
        <dbReference type="EMBL" id="OWR45933.1"/>
    </source>
</evidence>
<sequence length="1664" mass="181624">MSSDESSVRVAVRTIVGGRSTLRSSPTDVGTSTWAPKLQPLLIRPQTPAEVVEGCGICARAGGAAGEGGVALGSERAFTFDYAFDPASDQQQLYDTCVRKLVENALDGYNATVLAYGQELTVGYNYTHPADHREDAIENNSRRLFVSSISGHPALEHRPLSVLPVDTDAGDYFIYIRRLYVLHPVRQRALGLRYVNVSYTHAHLYVCLIPYCGHASAIADDQTPTGSGKTYTMGSGWEGEDVYEEKRGIIPRAIRDLFAGADERAEAARSQGQLPPEFSVQAQFIELYNEDIVDLLDPARDPFAKGTLRITEDGVGGVRIVGASMRTVRGVKEALAALRAGALARTTAATNMNSSSSRSHAVFTLLLRQRRLAPDQDAVDRENDGDTPEQYETLTAKFHFVDLAGSERLKRTGATGDRAKEGISINCGLLALGNVISALGDKSRKVLHVPYRDSKLTRLLQDSLGGNSNTIMIACISPSDRDFMETLNTLKYANRARNIKNRCVVNQDLTSRTISQLRQEVARLQLELAEYKQGKRVVSENGEEGWSDVVQENAILNAEVESLRRRVKAMQGTIEQLSARNSELVAEKALGTWSPKNGSPETADCSLTALVQGYVSEIEDLRAQLMEANSLYEASRRREARTRHDSSLMDASTILDDAKRELYKEKELLARSMGELEFQRKLSESGSQPIEERERAEGESAGDSEPSGESDSEDEEATGQRQLTAQLAALSEDIDTKARLVEQLEASQRRLAALRTHYEQRLDQLHAQIKATGDERDKVLASLASQSSQPSDKLKRVKDEYERRMSTMSRELKRLQAAQREHSRLQRSQQHTATQIHTLRNELQNLKRDKVKLVQRMRAESKRHAQAEAARAKEVAQLRKESRKNANLIRSLEAETRLKEQVLKRKQEEVSLLRRGHRDKLSVRAAGRLHDRGRSRRPRELWSRLECWVSRACAARGTLAELEAALEHQLRERDRAAAAPPHPDNTHLLAYLREAIAETQSQIMQIEEESEESELPAVLSAAEGEASRYALERLAALTLTHAHDAARRLHALNDARAQLADLEEKYERAMSALRATEDQNLNPWGAPPALAALLAAVSSGTSTRSVSPVDSALLEVRPRAVGTRESSTAPTSPPDDNRSSPFQRNTVRRGSVRLRDLGVYGREGVGEDPMSQSMVEPEVLRPAPLSRVPSAPGSLRGLQPVSSPLSPRRAPESPRPARRPPGLAKPASLSICVHCTLIARVSPPVASRRPPARRGLGSRAPPHRPLDSRGLTPSAGNSSIPSPRMTPPHYPTAFFIPSPARSEPEGTPPASPGATRRARDDDVFLRLTGAAPDHAPQGTVKEITVKRASVGGGSWLQCTHVAEGHVGAALSLAVAQDAIYSGGVDRTVRGWDLCAGVESWRAWCGGAVVGLSCVSGGSDPRLVLAAAGAAVKIFDTRTNQPTAVVGGVRGERVRPRRGGGRHCSLPGVRSHAVHGRRGQAEAGRAWCECVYKTWSGHAAAVMCVAREPLPGGDRLATGSRDHCVRVIDLQHNAGSWEACNRRLLEPPHYDGVQALLLRGSFLYSASRDSSLKCWSLTDNTLTHSVMNAHKGWVTGVCSLGGGLVSCGRDQALRLWSSALRPAASPATLPDAPHALAAHTNTHGHSVYTAGSGGEVRAWRLVNEP</sequence>
<comment type="similarity">
    <text evidence="17">Belongs to the TRAFAC class myosin-kinesin ATPase superfamily. Kinesin family.</text>
</comment>
<dbReference type="PROSITE" id="PS00678">
    <property type="entry name" value="WD_REPEATS_1"/>
    <property type="match status" value="1"/>
</dbReference>
<evidence type="ECO:0000256" key="16">
    <source>
        <dbReference type="PROSITE-ProRule" id="PRU00221"/>
    </source>
</evidence>
<dbReference type="Pfam" id="PF25764">
    <property type="entry name" value="KIF21A_4th"/>
    <property type="match status" value="1"/>
</dbReference>
<dbReference type="Pfam" id="PF23203">
    <property type="entry name" value="KIF21A"/>
    <property type="match status" value="1"/>
</dbReference>
<dbReference type="InterPro" id="IPR056532">
    <property type="entry name" value="KIF21A/B_hel_2"/>
</dbReference>
<evidence type="ECO:0000256" key="9">
    <source>
        <dbReference type="ARBA" id="ARBA00022737"/>
    </source>
</evidence>
<dbReference type="InterPro" id="IPR019775">
    <property type="entry name" value="WD40_repeat_CS"/>
</dbReference>
<keyword evidence="13" id="KW-0505">Motor protein</keyword>
<dbReference type="KEGG" id="dpl:KGM_215693"/>
<dbReference type="PRINTS" id="PR00380">
    <property type="entry name" value="KINESINHEAVY"/>
</dbReference>
<dbReference type="SMART" id="SM00320">
    <property type="entry name" value="WD40"/>
    <property type="match status" value="4"/>
</dbReference>
<evidence type="ECO:0000256" key="5">
    <source>
        <dbReference type="ARBA" id="ARBA00022490"/>
    </source>
</evidence>
<dbReference type="InterPro" id="IPR001680">
    <property type="entry name" value="WD40_rpt"/>
</dbReference>
<dbReference type="GO" id="GO:0003777">
    <property type="term" value="F:microtubule motor activity"/>
    <property type="evidence" value="ECO:0007669"/>
    <property type="project" value="InterPro"/>
</dbReference>
<evidence type="ECO:0000256" key="12">
    <source>
        <dbReference type="ARBA" id="ARBA00023054"/>
    </source>
</evidence>
<dbReference type="eggNOG" id="KOG0244">
    <property type="taxonomic scope" value="Eukaryota"/>
</dbReference>
<feature type="compositionally biased region" description="Acidic residues" evidence="19">
    <location>
        <begin position="700"/>
        <end position="717"/>
    </location>
</feature>
<dbReference type="InterPro" id="IPR015943">
    <property type="entry name" value="WD40/YVTN_repeat-like_dom_sf"/>
</dbReference>
<dbReference type="Gene3D" id="2.130.10.10">
    <property type="entry name" value="YVTN repeat-like/Quinoprotein amine dehydrogenase"/>
    <property type="match status" value="2"/>
</dbReference>
<dbReference type="Gene3D" id="3.40.850.10">
    <property type="entry name" value="Kinesin motor domain"/>
    <property type="match status" value="2"/>
</dbReference>
<dbReference type="InterPro" id="IPR036961">
    <property type="entry name" value="Kinesin_motor_dom_sf"/>
</dbReference>
<dbReference type="SMART" id="SM00129">
    <property type="entry name" value="KISc"/>
    <property type="match status" value="1"/>
</dbReference>
<dbReference type="PANTHER" id="PTHR47969:SF28">
    <property type="entry name" value="KINESIN-LIKE PROTEIN KIF21B"/>
    <property type="match status" value="1"/>
</dbReference>
<feature type="coiled-coil region" evidence="18">
    <location>
        <begin position="1045"/>
        <end position="1079"/>
    </location>
</feature>
<evidence type="ECO:0000256" key="4">
    <source>
        <dbReference type="ARBA" id="ARBA00004624"/>
    </source>
</evidence>
<keyword evidence="22" id="KW-1185">Reference proteome</keyword>
<comment type="caution">
    <text evidence="17">Lacks conserved residue(s) required for the propagation of feature annotation.</text>
</comment>
<keyword evidence="7 16" id="KW-0853">WD repeat</keyword>
<dbReference type="PANTHER" id="PTHR47969">
    <property type="entry name" value="CHROMOSOME-ASSOCIATED KINESIN KIF4A-RELATED"/>
    <property type="match status" value="1"/>
</dbReference>
<dbReference type="InterPro" id="IPR027417">
    <property type="entry name" value="P-loop_NTPase"/>
</dbReference>
<dbReference type="PROSITE" id="PS00411">
    <property type="entry name" value="KINESIN_MOTOR_1"/>
    <property type="match status" value="1"/>
</dbReference>
<evidence type="ECO:0000256" key="18">
    <source>
        <dbReference type="SAM" id="Coils"/>
    </source>
</evidence>
<dbReference type="InterPro" id="IPR036322">
    <property type="entry name" value="WD40_repeat_dom_sf"/>
</dbReference>
<dbReference type="SUPFAM" id="SSF50978">
    <property type="entry name" value="WD40 repeat-like"/>
    <property type="match status" value="1"/>
</dbReference>
<feature type="coiled-coil region" evidence="18">
    <location>
        <begin position="507"/>
        <end position="587"/>
    </location>
</feature>
<dbReference type="GO" id="GO:0007018">
    <property type="term" value="P:microtubule-based movement"/>
    <property type="evidence" value="ECO:0007669"/>
    <property type="project" value="InterPro"/>
</dbReference>
<feature type="coiled-coil region" evidence="18">
    <location>
        <begin position="791"/>
        <end position="909"/>
    </location>
</feature>
<keyword evidence="8" id="KW-0493">Microtubule</keyword>
<evidence type="ECO:0000256" key="14">
    <source>
        <dbReference type="ARBA" id="ARBA00023212"/>
    </source>
</evidence>
<keyword evidence="9" id="KW-0677">Repeat</keyword>
<dbReference type="GO" id="GO:0007052">
    <property type="term" value="P:mitotic spindle organization"/>
    <property type="evidence" value="ECO:0007669"/>
    <property type="project" value="TreeGrafter"/>
</dbReference>
<dbReference type="FunFam" id="3.40.850.10:FF:000280">
    <property type="entry name" value="Kinesin-like protein"/>
    <property type="match status" value="1"/>
</dbReference>
<keyword evidence="5" id="KW-0963">Cytoplasm</keyword>
<evidence type="ECO:0000256" key="13">
    <source>
        <dbReference type="ARBA" id="ARBA00023175"/>
    </source>
</evidence>
<dbReference type="Pfam" id="PF00225">
    <property type="entry name" value="Kinesin"/>
    <property type="match status" value="2"/>
</dbReference>
<dbReference type="EMBL" id="AGBW02011913">
    <property type="protein sequence ID" value="OWR45933.1"/>
    <property type="molecule type" value="Genomic_DNA"/>
</dbReference>
<organism evidence="21 22">
    <name type="scientific">Danaus plexippus plexippus</name>
    <dbReference type="NCBI Taxonomy" id="278856"/>
    <lineage>
        <taxon>Eukaryota</taxon>
        <taxon>Metazoa</taxon>
        <taxon>Ecdysozoa</taxon>
        <taxon>Arthropoda</taxon>
        <taxon>Hexapoda</taxon>
        <taxon>Insecta</taxon>
        <taxon>Pterygota</taxon>
        <taxon>Neoptera</taxon>
        <taxon>Endopterygota</taxon>
        <taxon>Lepidoptera</taxon>
        <taxon>Glossata</taxon>
        <taxon>Ditrysia</taxon>
        <taxon>Papilionoidea</taxon>
        <taxon>Nymphalidae</taxon>
        <taxon>Danainae</taxon>
        <taxon>Danaini</taxon>
        <taxon>Danaina</taxon>
        <taxon>Danaus</taxon>
        <taxon>Danaus</taxon>
    </lineage>
</organism>
<comment type="caution">
    <text evidence="21">The sequence shown here is derived from an EMBL/GenBank/DDBJ whole genome shotgun (WGS) entry which is preliminary data.</text>
</comment>
<keyword evidence="14" id="KW-0206">Cytoskeleton</keyword>
<keyword evidence="6" id="KW-0597">Phosphoprotein</keyword>
<keyword evidence="15" id="KW-0966">Cell projection</keyword>
<evidence type="ECO:0000256" key="10">
    <source>
        <dbReference type="ARBA" id="ARBA00022741"/>
    </source>
</evidence>
<reference evidence="21 22" key="1">
    <citation type="journal article" date="2011" name="Cell">
        <title>The monarch butterfly genome yields insights into long-distance migration.</title>
        <authorList>
            <person name="Zhan S."/>
            <person name="Merlin C."/>
            <person name="Boore J.L."/>
            <person name="Reppert S.M."/>
        </authorList>
    </citation>
    <scope>NUCLEOTIDE SEQUENCE [LARGE SCALE GENOMIC DNA]</scope>
    <source>
        <strain evidence="21">F-2</strain>
    </source>
</reference>
<evidence type="ECO:0000256" key="11">
    <source>
        <dbReference type="ARBA" id="ARBA00022840"/>
    </source>
</evidence>
<dbReference type="GO" id="GO:0030426">
    <property type="term" value="C:growth cone"/>
    <property type="evidence" value="ECO:0007669"/>
    <property type="project" value="UniProtKB-SubCell"/>
</dbReference>
<dbReference type="SUPFAM" id="SSF52540">
    <property type="entry name" value="P-loop containing nucleoside triphosphate hydrolases"/>
    <property type="match status" value="2"/>
</dbReference>
<evidence type="ECO:0000256" key="3">
    <source>
        <dbReference type="ARBA" id="ARBA00004489"/>
    </source>
</evidence>
<evidence type="ECO:0000256" key="19">
    <source>
        <dbReference type="SAM" id="MobiDB-lite"/>
    </source>
</evidence>
<keyword evidence="12 18" id="KW-0175">Coiled coil</keyword>
<dbReference type="Pfam" id="PF00400">
    <property type="entry name" value="WD40"/>
    <property type="match status" value="2"/>
</dbReference>